<dbReference type="Proteomes" id="UP000183206">
    <property type="component" value="Unassembled WGS sequence"/>
</dbReference>
<evidence type="ECO:0008006" key="3">
    <source>
        <dbReference type="Google" id="ProtNLM"/>
    </source>
</evidence>
<dbReference type="Pfam" id="PF11104">
    <property type="entry name" value="PilM_2"/>
    <property type="match status" value="1"/>
</dbReference>
<gene>
    <name evidence="1" type="ORF">AUJ44_02790</name>
</gene>
<dbReference type="EMBL" id="MNVO01000045">
    <property type="protein sequence ID" value="OIO32287.1"/>
    <property type="molecule type" value="Genomic_DNA"/>
</dbReference>
<dbReference type="Gene3D" id="3.30.420.40">
    <property type="match status" value="2"/>
</dbReference>
<dbReference type="SUPFAM" id="SSF53067">
    <property type="entry name" value="Actin-like ATPase domain"/>
    <property type="match status" value="2"/>
</dbReference>
<dbReference type="NCBIfam" id="TIGR01175">
    <property type="entry name" value="pilM"/>
    <property type="match status" value="1"/>
</dbReference>
<sequence>MVNFLSKLIHSDLLKRSDDVVGVDIGSSAIKIVQIKKEAGELVLGNYGSLALGPYANVEVGQATGLSKGKIVEAFDVLLRETGISVKEAAIAIPMKSAMFAVVEMPALKQKQLDEIIPMEARKYIPVPIEEVALDYWVIPARLSDGDAQKRKKVNVLIAAIHKETLNRHQEIKSELGFLGNTFEIEIFSTIRSVVGPETQAVAVIDIGASATKVALIEYGTVRNTYLINKGSQDATLILSKSLSLSIAEAEEWKRHPERVNRNNASNVSRIVELAFAGIFSDVERVLSDYQKKYNTIIGKVILSGGGALSEKVRTLATTTLKKEIVVGDPFSRVQTPNTLQATLREIGPEFAVAVGVALSVLEA</sequence>
<dbReference type="InterPro" id="IPR043129">
    <property type="entry name" value="ATPase_NBD"/>
</dbReference>
<protein>
    <recommendedName>
        <fullName evidence="3">SHS2 domain-containing protein</fullName>
    </recommendedName>
</protein>
<comment type="caution">
    <text evidence="1">The sequence shown here is derived from an EMBL/GenBank/DDBJ whole genome shotgun (WGS) entry which is preliminary data.</text>
</comment>
<accession>A0A1J4VDM6</accession>
<evidence type="ECO:0000313" key="2">
    <source>
        <dbReference type="Proteomes" id="UP000183206"/>
    </source>
</evidence>
<dbReference type="InterPro" id="IPR005883">
    <property type="entry name" value="PilM"/>
</dbReference>
<dbReference type="PANTHER" id="PTHR32432:SF3">
    <property type="entry name" value="ETHANOLAMINE UTILIZATION PROTEIN EUTJ"/>
    <property type="match status" value="1"/>
</dbReference>
<reference evidence="1 2" key="1">
    <citation type="journal article" date="2016" name="Environ. Microbiol.">
        <title>Genomic resolution of a cold subsurface aquifer community provides metabolic insights for novel microbes adapted to high CO concentrations.</title>
        <authorList>
            <person name="Probst A.J."/>
            <person name="Castelle C.J."/>
            <person name="Singh A."/>
            <person name="Brown C.T."/>
            <person name="Anantharaman K."/>
            <person name="Sharon I."/>
            <person name="Hug L.A."/>
            <person name="Burstein D."/>
            <person name="Emerson J.B."/>
            <person name="Thomas B.C."/>
            <person name="Banfield J.F."/>
        </authorList>
    </citation>
    <scope>NUCLEOTIDE SEQUENCE [LARGE SCALE GENOMIC DNA]</scope>
    <source>
        <strain evidence="1">CG1_02_47_685</strain>
    </source>
</reference>
<dbReference type="PIRSF" id="PIRSF019169">
    <property type="entry name" value="PilM"/>
    <property type="match status" value="1"/>
</dbReference>
<evidence type="ECO:0000313" key="1">
    <source>
        <dbReference type="EMBL" id="OIO32287.1"/>
    </source>
</evidence>
<dbReference type="CDD" id="cd24049">
    <property type="entry name" value="ASKHA_NBD_PilM"/>
    <property type="match status" value="1"/>
</dbReference>
<dbReference type="PANTHER" id="PTHR32432">
    <property type="entry name" value="CELL DIVISION PROTEIN FTSA-RELATED"/>
    <property type="match status" value="1"/>
</dbReference>
<dbReference type="STRING" id="1805282.AUJ44_02790"/>
<dbReference type="AlphaFoldDB" id="A0A1J4VDM6"/>
<proteinExistence type="predicted"/>
<name>A0A1J4VDM6_9BACT</name>
<organism evidence="1 2">
    <name type="scientific">Candidatus Nomurabacteria bacterium CG1_02_47_685</name>
    <dbReference type="NCBI Taxonomy" id="1805282"/>
    <lineage>
        <taxon>Bacteria</taxon>
        <taxon>Candidatus Nomuraibacteriota</taxon>
    </lineage>
</organism>
<dbReference type="InterPro" id="IPR050696">
    <property type="entry name" value="FtsA/MreB"/>
</dbReference>
<dbReference type="Gene3D" id="3.30.1490.300">
    <property type="match status" value="1"/>
</dbReference>